<protein>
    <submittedName>
        <fullName evidence="3">Mediator of RNA polymerase II transcription subunit 11</fullName>
    </submittedName>
</protein>
<gene>
    <name evidence="3" type="primary">MED11</name>
</gene>
<evidence type="ECO:0000313" key="3">
    <source>
        <dbReference type="RefSeq" id="XP_015283363.1"/>
    </source>
</evidence>
<organism evidence="2 3">
    <name type="scientific">Gekko japonicus</name>
    <name type="common">Schlegel's Japanese gecko</name>
    <dbReference type="NCBI Taxonomy" id="146911"/>
    <lineage>
        <taxon>Eukaryota</taxon>
        <taxon>Metazoa</taxon>
        <taxon>Chordata</taxon>
        <taxon>Craniata</taxon>
        <taxon>Vertebrata</taxon>
        <taxon>Euteleostomi</taxon>
        <taxon>Lepidosauria</taxon>
        <taxon>Squamata</taxon>
        <taxon>Bifurcata</taxon>
        <taxon>Gekkota</taxon>
        <taxon>Gekkonidae</taxon>
        <taxon>Gekkoninae</taxon>
        <taxon>Gekko</taxon>
    </lineage>
</organism>
<name>A0ABM1LBM6_GEKJA</name>
<evidence type="ECO:0000313" key="2">
    <source>
        <dbReference type="Proteomes" id="UP000694871"/>
    </source>
</evidence>
<proteinExistence type="predicted"/>
<reference evidence="3" key="1">
    <citation type="submission" date="2025-08" db="UniProtKB">
        <authorList>
            <consortium name="RefSeq"/>
        </authorList>
    </citation>
    <scope>IDENTIFICATION</scope>
</reference>
<dbReference type="GeneID" id="107124413"/>
<dbReference type="Proteomes" id="UP000694871">
    <property type="component" value="Unplaced"/>
</dbReference>
<feature type="compositionally biased region" description="Basic residues" evidence="1">
    <location>
        <begin position="20"/>
        <end position="31"/>
    </location>
</feature>
<evidence type="ECO:0000256" key="1">
    <source>
        <dbReference type="SAM" id="MobiDB-lite"/>
    </source>
</evidence>
<accession>A0ABM1LBM6</accession>
<sequence>MRPLARPEGAGRRGGGRAWRPARRRRRRRGARTAWAWPTSGCGCWRTWSGRSGRRCSARVATGQPHEGSSYSARKDCQMALNRIDYARLKLGELCRACDQGTEQQQ</sequence>
<keyword evidence="2" id="KW-1185">Reference proteome</keyword>
<feature type="region of interest" description="Disordered" evidence="1">
    <location>
        <begin position="1"/>
        <end position="31"/>
    </location>
</feature>
<dbReference type="RefSeq" id="XP_015283363.1">
    <property type="nucleotide sequence ID" value="XM_015427877.1"/>
</dbReference>